<reference evidence="4 5" key="1">
    <citation type="submission" date="2019-11" db="EMBL/GenBank/DDBJ databases">
        <title>Nocardia sp. nov. CT2-14 isolated from soil.</title>
        <authorList>
            <person name="Kanchanasin P."/>
            <person name="Tanasupawat S."/>
            <person name="Yuki M."/>
            <person name="Kudo T."/>
        </authorList>
    </citation>
    <scope>NUCLEOTIDE SEQUENCE [LARGE SCALE GENOMIC DNA]</scope>
    <source>
        <strain evidence="4 5">CT2-14</strain>
    </source>
</reference>
<evidence type="ECO:0000313" key="4">
    <source>
        <dbReference type="EMBL" id="MTE16674.1"/>
    </source>
</evidence>
<dbReference type="InterPro" id="IPR050109">
    <property type="entry name" value="HTH-type_TetR-like_transc_reg"/>
</dbReference>
<dbReference type="Proteomes" id="UP000432464">
    <property type="component" value="Unassembled WGS sequence"/>
</dbReference>
<dbReference type="PANTHER" id="PTHR30055">
    <property type="entry name" value="HTH-TYPE TRANSCRIPTIONAL REGULATOR RUTR"/>
    <property type="match status" value="1"/>
</dbReference>
<name>A0A6I3L7I6_9NOCA</name>
<sequence>MPSLTRTARSGRIQRDERREAVERRVLAAVDQLLTGGSTFTELAVARIATEAEIARSTFYRYFPDKSRLLIRMAELATDEQFSAAEHWWTSSHADGEAGVVQAMREMIAGSRAHAHLLRALSEVAAYDQDVGSYWRGRLEAFVTLVCTRLQADRTADRIPDSVDIPSTAIILTCMVERSIDFLLGTATVDDEQMARSLGRAIWLTVYGDAPNPS</sequence>
<dbReference type="SUPFAM" id="SSF48498">
    <property type="entry name" value="Tetracyclin repressor-like, C-terminal domain"/>
    <property type="match status" value="1"/>
</dbReference>
<protein>
    <submittedName>
        <fullName evidence="4">TetR family transcriptional regulator</fullName>
    </submittedName>
</protein>
<dbReference type="RefSeq" id="WP_328290775.1">
    <property type="nucleotide sequence ID" value="NZ_WMBB01000016.1"/>
</dbReference>
<dbReference type="PANTHER" id="PTHR30055:SF184">
    <property type="entry name" value="HTH-TYPE TRANSCRIPTIONAL REGULATOR ETHR"/>
    <property type="match status" value="1"/>
</dbReference>
<feature type="DNA-binding region" description="H-T-H motif" evidence="2">
    <location>
        <begin position="44"/>
        <end position="63"/>
    </location>
</feature>
<dbReference type="AlphaFoldDB" id="A0A6I3L7I6"/>
<evidence type="ECO:0000259" key="3">
    <source>
        <dbReference type="PROSITE" id="PS50977"/>
    </source>
</evidence>
<gene>
    <name evidence="4" type="ORF">GLP40_28420</name>
</gene>
<dbReference type="PROSITE" id="PS50977">
    <property type="entry name" value="HTH_TETR_2"/>
    <property type="match status" value="1"/>
</dbReference>
<dbReference type="Gene3D" id="1.10.10.60">
    <property type="entry name" value="Homeodomain-like"/>
    <property type="match status" value="1"/>
</dbReference>
<feature type="domain" description="HTH tetR-type" evidence="3">
    <location>
        <begin position="20"/>
        <end position="81"/>
    </location>
</feature>
<dbReference type="SUPFAM" id="SSF46689">
    <property type="entry name" value="Homeodomain-like"/>
    <property type="match status" value="1"/>
</dbReference>
<dbReference type="GO" id="GO:0000976">
    <property type="term" value="F:transcription cis-regulatory region binding"/>
    <property type="evidence" value="ECO:0007669"/>
    <property type="project" value="TreeGrafter"/>
</dbReference>
<dbReference type="Gene3D" id="1.10.357.10">
    <property type="entry name" value="Tetracycline Repressor, domain 2"/>
    <property type="match status" value="1"/>
</dbReference>
<dbReference type="InterPro" id="IPR049397">
    <property type="entry name" value="EthR_C"/>
</dbReference>
<evidence type="ECO:0000313" key="5">
    <source>
        <dbReference type="Proteomes" id="UP000432464"/>
    </source>
</evidence>
<dbReference type="Pfam" id="PF21313">
    <property type="entry name" value="EthR_C"/>
    <property type="match status" value="1"/>
</dbReference>
<dbReference type="InterPro" id="IPR001647">
    <property type="entry name" value="HTH_TetR"/>
</dbReference>
<dbReference type="EMBL" id="WMBB01000016">
    <property type="protein sequence ID" value="MTE16674.1"/>
    <property type="molecule type" value="Genomic_DNA"/>
</dbReference>
<dbReference type="InterPro" id="IPR036271">
    <property type="entry name" value="Tet_transcr_reg_TetR-rel_C_sf"/>
</dbReference>
<evidence type="ECO:0000256" key="2">
    <source>
        <dbReference type="PROSITE-ProRule" id="PRU00335"/>
    </source>
</evidence>
<evidence type="ECO:0000256" key="1">
    <source>
        <dbReference type="ARBA" id="ARBA00023125"/>
    </source>
</evidence>
<comment type="caution">
    <text evidence="4">The sequence shown here is derived from an EMBL/GenBank/DDBJ whole genome shotgun (WGS) entry which is preliminary data.</text>
</comment>
<keyword evidence="1 2" id="KW-0238">DNA-binding</keyword>
<proteinExistence type="predicted"/>
<dbReference type="GO" id="GO:0003700">
    <property type="term" value="F:DNA-binding transcription factor activity"/>
    <property type="evidence" value="ECO:0007669"/>
    <property type="project" value="TreeGrafter"/>
</dbReference>
<accession>A0A6I3L7I6</accession>
<dbReference type="Pfam" id="PF00440">
    <property type="entry name" value="TetR_N"/>
    <property type="match status" value="1"/>
</dbReference>
<dbReference type="InterPro" id="IPR009057">
    <property type="entry name" value="Homeodomain-like_sf"/>
</dbReference>
<organism evidence="4 5">
    <name type="scientific">Nocardia aurantiaca</name>
    <dbReference type="NCBI Taxonomy" id="2675850"/>
    <lineage>
        <taxon>Bacteria</taxon>
        <taxon>Bacillati</taxon>
        <taxon>Actinomycetota</taxon>
        <taxon>Actinomycetes</taxon>
        <taxon>Mycobacteriales</taxon>
        <taxon>Nocardiaceae</taxon>
        <taxon>Nocardia</taxon>
    </lineage>
</organism>
<keyword evidence="5" id="KW-1185">Reference proteome</keyword>